<name>A0A6N7X8D2_9ACTN</name>
<evidence type="ECO:0000313" key="2">
    <source>
        <dbReference type="Proteomes" id="UP000434342"/>
    </source>
</evidence>
<comment type="caution">
    <text evidence="1">The sequence shown here is derived from an EMBL/GenBank/DDBJ whole genome shotgun (WGS) entry which is preliminary data.</text>
</comment>
<proteinExistence type="predicted"/>
<reference evidence="1 2" key="1">
    <citation type="submission" date="2019-08" db="EMBL/GenBank/DDBJ databases">
        <title>In-depth cultivation of the pig gut microbiome towards novel bacterial diversity and tailored functional studies.</title>
        <authorList>
            <person name="Wylensek D."/>
            <person name="Hitch T.C.A."/>
            <person name="Clavel T."/>
        </authorList>
    </citation>
    <scope>NUCLEOTIDE SEQUENCE [LARGE SCALE GENOMIC DNA]</scope>
    <source>
        <strain evidence="1 2">WB01_CNA04</strain>
    </source>
</reference>
<dbReference type="Proteomes" id="UP000434342">
    <property type="component" value="Unassembled WGS sequence"/>
</dbReference>
<evidence type="ECO:0000313" key="1">
    <source>
        <dbReference type="EMBL" id="MST59823.1"/>
    </source>
</evidence>
<gene>
    <name evidence="1" type="ORF">FYJ69_02690</name>
</gene>
<accession>A0A6N7X8D2</accession>
<dbReference type="EMBL" id="VUND01000001">
    <property type="protein sequence ID" value="MST59823.1"/>
    <property type="molecule type" value="Genomic_DNA"/>
</dbReference>
<organism evidence="1 2">
    <name type="scientific">Parafannyhessea umbonata</name>
    <dbReference type="NCBI Taxonomy" id="604330"/>
    <lineage>
        <taxon>Bacteria</taxon>
        <taxon>Bacillati</taxon>
        <taxon>Actinomycetota</taxon>
        <taxon>Coriobacteriia</taxon>
        <taxon>Coriobacteriales</taxon>
        <taxon>Atopobiaceae</taxon>
        <taxon>Parafannyhessea</taxon>
    </lineage>
</organism>
<dbReference type="AlphaFoldDB" id="A0A6N7X8D2"/>
<dbReference type="RefSeq" id="WP_154539824.1">
    <property type="nucleotide sequence ID" value="NZ_JALEUD010000149.1"/>
</dbReference>
<protein>
    <recommendedName>
        <fullName evidence="3">DUF559 domain-containing protein</fullName>
    </recommendedName>
</protein>
<evidence type="ECO:0008006" key="3">
    <source>
        <dbReference type="Google" id="ProtNLM"/>
    </source>
</evidence>
<sequence>MSIYISHRTALWLMCSPGIWPLVAGGSGDAGLKPAFGIGRTSGIIAETRTLLPRICALAEWEEGHVRPLDMLVPKGASRRKNDVCVRHSWGRALPENAVVRLDEGVYLSTPEFAFLQMANSLDEMELAILGCSLCGRYYPCEGPTGFVRRPQLTTVKRLYGFLAQFRNVKNASKARRALRWVHEGSRSPMETSTAMLLSVSRRMGGYGLPKPMLNQMVELSGGSSAIAGTPYYVVDLYYPKSKVAVEYLGKAYHKDVDRDVTREYVLRGEGCTLFNVTITQVATSSLRNRLVMDIARAIGYRLRKSTPAISDKRKAFLNRILPHRSQILKSGEVIWKSAPWAMPSLRQS</sequence>